<keyword evidence="1" id="KW-0547">Nucleotide-binding</keyword>
<keyword evidence="5" id="KW-0808">Transferase</keyword>
<evidence type="ECO:0000256" key="3">
    <source>
        <dbReference type="SAM" id="MobiDB-lite"/>
    </source>
</evidence>
<name>M7TCR4_EUTLA</name>
<dbReference type="HOGENOM" id="CLU_019271_0_0_1"/>
<evidence type="ECO:0000313" key="6">
    <source>
        <dbReference type="Proteomes" id="UP000012174"/>
    </source>
</evidence>
<dbReference type="FunFam" id="1.10.510.10:FF:000640">
    <property type="entry name" value="Serine/threonine-protein kinase PRR1"/>
    <property type="match status" value="1"/>
</dbReference>
<dbReference type="AlphaFoldDB" id="M7TCR4"/>
<keyword evidence="5" id="KW-0418">Kinase</keyword>
<evidence type="ECO:0000256" key="2">
    <source>
        <dbReference type="ARBA" id="ARBA00022840"/>
    </source>
</evidence>
<dbReference type="PANTHER" id="PTHR24346">
    <property type="entry name" value="MAP/MICROTUBULE AFFINITY-REGULATING KINASE"/>
    <property type="match status" value="1"/>
</dbReference>
<proteinExistence type="predicted"/>
<dbReference type="SUPFAM" id="SSF56112">
    <property type="entry name" value="Protein kinase-like (PK-like)"/>
    <property type="match status" value="1"/>
</dbReference>
<evidence type="ECO:0000259" key="4">
    <source>
        <dbReference type="PROSITE" id="PS50011"/>
    </source>
</evidence>
<sequence length="330" mass="36701">MATDDDEVKETTTTTPAAATTTTATTNGAQKLHRKTLVAIKVCEHGPRGGASEERIEMSLKRELEIMQSISHPSLVHLKAWNIEPTRALLVLSYCPGGDLFDVATTYRSSLTAPLLRRIFSELVGAVGYLHERRIVHRDIKLENVLVNVPPAELTNPEQDWVKYPYSVITLTDLGLSRFVADDEKLETRCGSDDYAAPEVILGQPYDGRATDAWSLGVLLYALLESRLPFDPHPDASDAQRMRSRTSHRIARVEWSWIKYAGDDGDHDADVAKFEAEGLRGAMEITEGLLKRARSRWPMQKVAETDWVRGGSAVEGGLKFREEAEGEEVS</sequence>
<dbReference type="GO" id="GO:0004674">
    <property type="term" value="F:protein serine/threonine kinase activity"/>
    <property type="evidence" value="ECO:0007669"/>
    <property type="project" value="TreeGrafter"/>
</dbReference>
<evidence type="ECO:0000256" key="1">
    <source>
        <dbReference type="ARBA" id="ARBA00022741"/>
    </source>
</evidence>
<dbReference type="EMBL" id="KB707064">
    <property type="protein sequence ID" value="EMR64475.1"/>
    <property type="molecule type" value="Genomic_DNA"/>
</dbReference>
<dbReference type="GO" id="GO:0035556">
    <property type="term" value="P:intracellular signal transduction"/>
    <property type="evidence" value="ECO:0007669"/>
    <property type="project" value="TreeGrafter"/>
</dbReference>
<dbReference type="PROSITE" id="PS50011">
    <property type="entry name" value="PROTEIN_KINASE_DOM"/>
    <property type="match status" value="1"/>
</dbReference>
<dbReference type="GO" id="GO:0005737">
    <property type="term" value="C:cytoplasm"/>
    <property type="evidence" value="ECO:0007669"/>
    <property type="project" value="TreeGrafter"/>
</dbReference>
<dbReference type="SMART" id="SM00220">
    <property type="entry name" value="S_TKc"/>
    <property type="match status" value="1"/>
</dbReference>
<dbReference type="eggNOG" id="KOG0586">
    <property type="taxonomic scope" value="Eukaryota"/>
</dbReference>
<feature type="region of interest" description="Disordered" evidence="3">
    <location>
        <begin position="1"/>
        <end position="28"/>
    </location>
</feature>
<accession>M7TCR4</accession>
<dbReference type="PROSITE" id="PS00108">
    <property type="entry name" value="PROTEIN_KINASE_ST"/>
    <property type="match status" value="1"/>
</dbReference>
<evidence type="ECO:0000313" key="5">
    <source>
        <dbReference type="EMBL" id="EMR64475.1"/>
    </source>
</evidence>
<dbReference type="PANTHER" id="PTHR24346:SF30">
    <property type="entry name" value="MATERNAL EMBRYONIC LEUCINE ZIPPER KINASE"/>
    <property type="match status" value="1"/>
</dbReference>
<dbReference type="GO" id="GO:0005524">
    <property type="term" value="F:ATP binding"/>
    <property type="evidence" value="ECO:0007669"/>
    <property type="project" value="UniProtKB-KW"/>
</dbReference>
<dbReference type="Gene3D" id="1.10.510.10">
    <property type="entry name" value="Transferase(Phosphotransferase) domain 1"/>
    <property type="match status" value="1"/>
</dbReference>
<keyword evidence="2" id="KW-0067">ATP-binding</keyword>
<feature type="compositionally biased region" description="Low complexity" evidence="3">
    <location>
        <begin position="11"/>
        <end position="26"/>
    </location>
</feature>
<dbReference type="InterPro" id="IPR000719">
    <property type="entry name" value="Prot_kinase_dom"/>
</dbReference>
<keyword evidence="6" id="KW-1185">Reference proteome</keyword>
<dbReference type="InterPro" id="IPR008271">
    <property type="entry name" value="Ser/Thr_kinase_AS"/>
</dbReference>
<dbReference type="KEGG" id="ela:UCREL1_8552"/>
<dbReference type="Pfam" id="PF00069">
    <property type="entry name" value="Pkinase"/>
    <property type="match status" value="1"/>
</dbReference>
<gene>
    <name evidence="5" type="ORF">UCREL1_8552</name>
</gene>
<reference evidence="6" key="1">
    <citation type="journal article" date="2013" name="Genome Announc.">
        <title>Draft genome sequence of the grapevine dieback fungus Eutypa lata UCR-EL1.</title>
        <authorList>
            <person name="Blanco-Ulate B."/>
            <person name="Rolshausen P.E."/>
            <person name="Cantu D."/>
        </authorList>
    </citation>
    <scope>NUCLEOTIDE SEQUENCE [LARGE SCALE GENOMIC DNA]</scope>
    <source>
        <strain evidence="6">UCR-EL1</strain>
    </source>
</reference>
<protein>
    <submittedName>
        <fullName evidence="5">Putative camk protein kinase protein</fullName>
    </submittedName>
</protein>
<dbReference type="OMA" id="CEYVANG"/>
<dbReference type="Proteomes" id="UP000012174">
    <property type="component" value="Unassembled WGS sequence"/>
</dbReference>
<dbReference type="InterPro" id="IPR011009">
    <property type="entry name" value="Kinase-like_dom_sf"/>
</dbReference>
<feature type="domain" description="Protein kinase" evidence="4">
    <location>
        <begin position="1"/>
        <end position="308"/>
    </location>
</feature>
<organism evidence="5 6">
    <name type="scientific">Eutypa lata (strain UCR-EL1)</name>
    <name type="common">Grapevine dieback disease fungus</name>
    <name type="synonym">Eutypa armeniacae</name>
    <dbReference type="NCBI Taxonomy" id="1287681"/>
    <lineage>
        <taxon>Eukaryota</taxon>
        <taxon>Fungi</taxon>
        <taxon>Dikarya</taxon>
        <taxon>Ascomycota</taxon>
        <taxon>Pezizomycotina</taxon>
        <taxon>Sordariomycetes</taxon>
        <taxon>Xylariomycetidae</taxon>
        <taxon>Xylariales</taxon>
        <taxon>Diatrypaceae</taxon>
        <taxon>Eutypa</taxon>
    </lineage>
</organism>
<dbReference type="STRING" id="1287681.M7TCR4"/>
<dbReference type="OrthoDB" id="410920at2759"/>